<evidence type="ECO:0000313" key="2">
    <source>
        <dbReference type="Proteomes" id="UP001497522"/>
    </source>
</evidence>
<keyword evidence="2" id="KW-1185">Reference proteome</keyword>
<reference evidence="1" key="1">
    <citation type="submission" date="2024-03" db="EMBL/GenBank/DDBJ databases">
        <authorList>
            <consortium name="ELIXIR-Norway"/>
            <consortium name="Elixir Norway"/>
        </authorList>
    </citation>
    <scope>NUCLEOTIDE SEQUENCE</scope>
</reference>
<accession>A0ABP1BR87</accession>
<proteinExistence type="predicted"/>
<name>A0ABP1BR87_9BRYO</name>
<organism evidence="1 2">
    <name type="scientific">Sphagnum jensenii</name>
    <dbReference type="NCBI Taxonomy" id="128206"/>
    <lineage>
        <taxon>Eukaryota</taxon>
        <taxon>Viridiplantae</taxon>
        <taxon>Streptophyta</taxon>
        <taxon>Embryophyta</taxon>
        <taxon>Bryophyta</taxon>
        <taxon>Sphagnophytina</taxon>
        <taxon>Sphagnopsida</taxon>
        <taxon>Sphagnales</taxon>
        <taxon>Sphagnaceae</taxon>
        <taxon>Sphagnum</taxon>
    </lineage>
</organism>
<dbReference type="EMBL" id="OZ023707">
    <property type="protein sequence ID" value="CAK9878551.1"/>
    <property type="molecule type" value="Genomic_DNA"/>
</dbReference>
<protein>
    <submittedName>
        <fullName evidence="1">Uncharacterized protein</fullName>
    </submittedName>
</protein>
<gene>
    <name evidence="1" type="ORF">CSSPJE1EN2_LOCUS20337</name>
</gene>
<dbReference type="Proteomes" id="UP001497522">
    <property type="component" value="Chromosome 6"/>
</dbReference>
<evidence type="ECO:0000313" key="1">
    <source>
        <dbReference type="EMBL" id="CAK9878551.1"/>
    </source>
</evidence>
<sequence>MQKHGHKVHLILLRSQQDTTRSNRLLFCLPLVFFLSFFPHKSHTFTSFPSNFTESPSFFGTSKFLNSRYKTPRTLYLLRLLPLVDLQNV</sequence>